<name>A0A090WJ17_NONUL</name>
<organism evidence="2 3">
    <name type="scientific">Nonlabens ulvanivorans</name>
    <name type="common">Persicivirga ulvanivorans</name>
    <dbReference type="NCBI Taxonomy" id="906888"/>
    <lineage>
        <taxon>Bacteria</taxon>
        <taxon>Pseudomonadati</taxon>
        <taxon>Bacteroidota</taxon>
        <taxon>Flavobacteriia</taxon>
        <taxon>Flavobacteriales</taxon>
        <taxon>Flavobacteriaceae</taxon>
        <taxon>Nonlabens</taxon>
    </lineage>
</organism>
<evidence type="ECO:0000313" key="3">
    <source>
        <dbReference type="Proteomes" id="UP000029647"/>
    </source>
</evidence>
<keyword evidence="1" id="KW-0812">Transmembrane</keyword>
<feature type="transmembrane region" description="Helical" evidence="1">
    <location>
        <begin position="39"/>
        <end position="69"/>
    </location>
</feature>
<reference evidence="2 3" key="1">
    <citation type="journal article" date="2014" name="Genome Announc.">
        <title>Draft Genome Sequences of Marine Flavobacterium Nonlabens Strains NR17, NR24, NR27, NR32, NR33, and Ara13.</title>
        <authorList>
            <person name="Nakanishi M."/>
            <person name="Meirelles P."/>
            <person name="Suzuki R."/>
            <person name="Takatani N."/>
            <person name="Mino S."/>
            <person name="Suda W."/>
            <person name="Oshima K."/>
            <person name="Hattori M."/>
            <person name="Ohkuma M."/>
            <person name="Hosokawa M."/>
            <person name="Miyashita K."/>
            <person name="Thompson F.L."/>
            <person name="Niwa A."/>
            <person name="Sawabe T."/>
            <person name="Sawabe T."/>
        </authorList>
    </citation>
    <scope>NUCLEOTIDE SEQUENCE [LARGE SCALE GENOMIC DNA]</scope>
    <source>
        <strain evidence="3">JCM19275</strain>
    </source>
</reference>
<evidence type="ECO:0000256" key="1">
    <source>
        <dbReference type="SAM" id="Phobius"/>
    </source>
</evidence>
<proteinExistence type="predicted"/>
<protein>
    <submittedName>
        <fullName evidence="2">Uncharacterized protein</fullName>
    </submittedName>
</protein>
<dbReference type="EMBL" id="BBNT01000009">
    <property type="protein sequence ID" value="GAL76223.1"/>
    <property type="molecule type" value="Genomic_DNA"/>
</dbReference>
<sequence>MKFRLGNWKIDVKSLVRIHWKKYYPKLIVHEKFEKPVKWILRILTVIGIATSFLTLPYWLGIVMTFVLFGMEQFFERAIFEYSVMILQPFPDFEIDYDQWLTNGYMLLNPEIQDHEGYLNYFGPAYADREYAIKFFNYIRSWNQDNDTDEENNICISFIIESDVTYSTYLYANPDRKWLDPMFSNYQNAMKLEKYGKQQQSMVMQMVFWKNLRLQQGMFFHQFREQQNNDDPFFFVPFYIHNDRPIPIEELRVWKTHFKIKGRSELTPEEVEYHHR</sequence>
<evidence type="ECO:0000313" key="2">
    <source>
        <dbReference type="EMBL" id="GAL76223.1"/>
    </source>
</evidence>
<gene>
    <name evidence="2" type="ORF">JCM19275_629</name>
</gene>
<accession>A0A090WJ17</accession>
<dbReference type="AlphaFoldDB" id="A0A090WJ17"/>
<comment type="caution">
    <text evidence="2">The sequence shown here is derived from an EMBL/GenBank/DDBJ whole genome shotgun (WGS) entry which is preliminary data.</text>
</comment>
<dbReference type="Proteomes" id="UP000029647">
    <property type="component" value="Unassembled WGS sequence"/>
</dbReference>
<keyword evidence="1" id="KW-0472">Membrane</keyword>
<keyword evidence="1" id="KW-1133">Transmembrane helix</keyword>